<dbReference type="InterPro" id="IPR036291">
    <property type="entry name" value="NAD(P)-bd_dom_sf"/>
</dbReference>
<dbReference type="Proteomes" id="UP000887229">
    <property type="component" value="Unassembled WGS sequence"/>
</dbReference>
<dbReference type="RefSeq" id="XP_046116951.1">
    <property type="nucleotide sequence ID" value="XM_046257906.1"/>
</dbReference>
<protein>
    <submittedName>
        <fullName evidence="2">Uncharacterized protein</fullName>
    </submittedName>
</protein>
<dbReference type="Gene3D" id="3.40.50.720">
    <property type="entry name" value="NAD(P)-binding Rossmann-like Domain"/>
    <property type="match status" value="1"/>
</dbReference>
<gene>
    <name evidence="2" type="ORF">F5Z01DRAFT_171128</name>
</gene>
<dbReference type="PRINTS" id="PR00081">
    <property type="entry name" value="GDHRDH"/>
</dbReference>
<dbReference type="GO" id="GO:0016491">
    <property type="term" value="F:oxidoreductase activity"/>
    <property type="evidence" value="ECO:0007669"/>
    <property type="project" value="UniProtKB-KW"/>
</dbReference>
<dbReference type="InterPro" id="IPR002347">
    <property type="entry name" value="SDR_fam"/>
</dbReference>
<keyword evidence="3" id="KW-1185">Reference proteome</keyword>
<dbReference type="Pfam" id="PF00106">
    <property type="entry name" value="adh_short"/>
    <property type="match status" value="1"/>
</dbReference>
<reference evidence="2" key="1">
    <citation type="journal article" date="2021" name="IMA Fungus">
        <title>Genomic characterization of three marine fungi, including Emericellopsis atlantica sp. nov. with signatures of a generalist lifestyle and marine biomass degradation.</title>
        <authorList>
            <person name="Hagestad O.C."/>
            <person name="Hou L."/>
            <person name="Andersen J.H."/>
            <person name="Hansen E.H."/>
            <person name="Altermark B."/>
            <person name="Li C."/>
            <person name="Kuhnert E."/>
            <person name="Cox R.J."/>
            <person name="Crous P.W."/>
            <person name="Spatafora J.W."/>
            <person name="Lail K."/>
            <person name="Amirebrahimi M."/>
            <person name="Lipzen A."/>
            <person name="Pangilinan J."/>
            <person name="Andreopoulos W."/>
            <person name="Hayes R.D."/>
            <person name="Ng V."/>
            <person name="Grigoriev I.V."/>
            <person name="Jackson S.A."/>
            <person name="Sutton T.D.S."/>
            <person name="Dobson A.D.W."/>
            <person name="Rama T."/>
        </authorList>
    </citation>
    <scope>NUCLEOTIDE SEQUENCE</scope>
    <source>
        <strain evidence="2">TS7</strain>
    </source>
</reference>
<organism evidence="2 3">
    <name type="scientific">Emericellopsis atlantica</name>
    <dbReference type="NCBI Taxonomy" id="2614577"/>
    <lineage>
        <taxon>Eukaryota</taxon>
        <taxon>Fungi</taxon>
        <taxon>Dikarya</taxon>
        <taxon>Ascomycota</taxon>
        <taxon>Pezizomycotina</taxon>
        <taxon>Sordariomycetes</taxon>
        <taxon>Hypocreomycetidae</taxon>
        <taxon>Hypocreales</taxon>
        <taxon>Bionectriaceae</taxon>
        <taxon>Emericellopsis</taxon>
    </lineage>
</organism>
<dbReference type="OrthoDB" id="542013at2759"/>
<dbReference type="AlphaFoldDB" id="A0A9P7ZJS2"/>
<dbReference type="GeneID" id="70288809"/>
<evidence type="ECO:0000313" key="2">
    <source>
        <dbReference type="EMBL" id="KAG9253027.1"/>
    </source>
</evidence>
<sequence>MNQLRAQFENIPYPETSFKDQTVIVTGSNTGLGFEAAKHFTRLEAARVILAVRSQAKGDAAKAAIESATGRNNAVQVWLLEMDKFDSIKAFAARCESLDRLDVVVANAGIAKMEFEETDGIESTIKVNVIGTFLLALSLFPTMRQSGHRTGQTPRLVITTSVLHNSAKFTERTKPDIFKALNSKATSNMKDRYNVSKLLEVMLVSSFSEAMKQGPNADKPVIINSVNPGLCHSELGRDLKGITGYMFSALKAMMARTTEVGSRTLVHAGASGEESNGQYLSECRVTKPSAFVRSKEGQDTTKRLHAELMTILEQIQPGVTSRL</sequence>
<dbReference type="PANTHER" id="PTHR43157">
    <property type="entry name" value="PHOSPHATIDYLINOSITOL-GLYCAN BIOSYNTHESIS CLASS F PROTEIN-RELATED"/>
    <property type="match status" value="1"/>
</dbReference>
<evidence type="ECO:0000256" key="1">
    <source>
        <dbReference type="ARBA" id="ARBA00023002"/>
    </source>
</evidence>
<comment type="caution">
    <text evidence="2">The sequence shown here is derived from an EMBL/GenBank/DDBJ whole genome shotgun (WGS) entry which is preliminary data.</text>
</comment>
<proteinExistence type="predicted"/>
<accession>A0A9P7ZJS2</accession>
<keyword evidence="1" id="KW-0560">Oxidoreductase</keyword>
<name>A0A9P7ZJS2_9HYPO</name>
<evidence type="ECO:0000313" key="3">
    <source>
        <dbReference type="Proteomes" id="UP000887229"/>
    </source>
</evidence>
<dbReference type="PANTHER" id="PTHR43157:SF31">
    <property type="entry name" value="PHOSPHATIDYLINOSITOL-GLYCAN BIOSYNTHESIS CLASS F PROTEIN"/>
    <property type="match status" value="1"/>
</dbReference>
<dbReference type="EMBL" id="MU251259">
    <property type="protein sequence ID" value="KAG9253027.1"/>
    <property type="molecule type" value="Genomic_DNA"/>
</dbReference>
<dbReference type="SUPFAM" id="SSF51735">
    <property type="entry name" value="NAD(P)-binding Rossmann-fold domains"/>
    <property type="match status" value="1"/>
</dbReference>